<feature type="region of interest" description="Disordered" evidence="1">
    <location>
        <begin position="23"/>
        <end position="45"/>
    </location>
</feature>
<dbReference type="EMBL" id="CP012746">
    <property type="protein sequence ID" value="ALL63756.1"/>
    <property type="molecule type" value="Genomic_DNA"/>
</dbReference>
<protein>
    <submittedName>
        <fullName evidence="2">Uncharacterized protein</fullName>
    </submittedName>
</protein>
<name>A0A0P0R6V2_9BURK</name>
<evidence type="ECO:0000313" key="3">
    <source>
        <dbReference type="Proteomes" id="UP000019146"/>
    </source>
</evidence>
<dbReference type="AlphaFoldDB" id="A0A0P0R6V2"/>
<gene>
    <name evidence="2" type="ORF">K788_0007219</name>
</gene>
<accession>A0A0P0R6V2</accession>
<proteinExistence type="predicted"/>
<evidence type="ECO:0000256" key="1">
    <source>
        <dbReference type="SAM" id="MobiDB-lite"/>
    </source>
</evidence>
<sequence length="45" mass="4756">MRPRRRVAKGGVEVLSCRAAASAGAVAPYPSGTKPTPNRRIRGVH</sequence>
<dbReference type="Proteomes" id="UP000019146">
    <property type="component" value="Chromosome 1"/>
</dbReference>
<dbReference type="KEGG" id="bcai:K788_0007219"/>
<organism evidence="2 3">
    <name type="scientific">Paraburkholderia caribensis MBA4</name>
    <dbReference type="NCBI Taxonomy" id="1323664"/>
    <lineage>
        <taxon>Bacteria</taxon>
        <taxon>Pseudomonadati</taxon>
        <taxon>Pseudomonadota</taxon>
        <taxon>Betaproteobacteria</taxon>
        <taxon>Burkholderiales</taxon>
        <taxon>Burkholderiaceae</taxon>
        <taxon>Paraburkholderia</taxon>
    </lineage>
</organism>
<reference evidence="2 3" key="1">
    <citation type="journal article" date="2014" name="Genome Announc.">
        <title>Draft Genome Sequence of the Haloacid-Degrading Burkholderia caribensis Strain MBA4.</title>
        <authorList>
            <person name="Pan Y."/>
            <person name="Kong K.F."/>
            <person name="Tsang J.S."/>
        </authorList>
    </citation>
    <scope>NUCLEOTIDE SEQUENCE [LARGE SCALE GENOMIC DNA]</scope>
    <source>
        <strain evidence="2 3">MBA4</strain>
    </source>
</reference>
<evidence type="ECO:0000313" key="2">
    <source>
        <dbReference type="EMBL" id="ALL63756.1"/>
    </source>
</evidence>